<comment type="caution">
    <text evidence="1">The sequence shown here is derived from an EMBL/GenBank/DDBJ whole genome shotgun (WGS) entry which is preliminary data.</text>
</comment>
<dbReference type="InterPro" id="IPR056957">
    <property type="entry name" value="Pam3_Gp34-like"/>
</dbReference>
<name>A0A0F9T2C6_9ZZZZ</name>
<dbReference type="EMBL" id="LAZR01000345">
    <property type="protein sequence ID" value="KKN73364.1"/>
    <property type="molecule type" value="Genomic_DNA"/>
</dbReference>
<dbReference type="AlphaFoldDB" id="A0A0F9T2C6"/>
<reference evidence="1" key="1">
    <citation type="journal article" date="2015" name="Nature">
        <title>Complex archaea that bridge the gap between prokaryotes and eukaryotes.</title>
        <authorList>
            <person name="Spang A."/>
            <person name="Saw J.H."/>
            <person name="Jorgensen S.L."/>
            <person name="Zaremba-Niedzwiedzka K."/>
            <person name="Martijn J."/>
            <person name="Lind A.E."/>
            <person name="van Eijk R."/>
            <person name="Schleper C."/>
            <person name="Guy L."/>
            <person name="Ettema T.J."/>
        </authorList>
    </citation>
    <scope>NUCLEOTIDE SEQUENCE</scope>
</reference>
<accession>A0A0F9T2C6</accession>
<sequence>MAEKKTEVAKTSSEVQLPAYVEEAEGTLEHARASDFIIPRLLLMQSLSPQVVDGDAKSGELYENVEGARFAELLDKDTSESLDFIPCYHYLEWFEWAERSSGKGIIARSTDPKGVLAQSVARGEMVQRDGRDLFKVTEYHNFVSLFPGYSLEKPVVISCSKTQIKKARALLTLIRYRGPKVPLYAGKYTVTGIKEHKADFTYWNFEFENAGFAEEVEYAASKALFKVCKEAYGRGALQSHVDEDDEPSRGNEKDF</sequence>
<dbReference type="Pfam" id="PF23977">
    <property type="entry name" value="Pam3_Gp34"/>
    <property type="match status" value="1"/>
</dbReference>
<organism evidence="1">
    <name type="scientific">marine sediment metagenome</name>
    <dbReference type="NCBI Taxonomy" id="412755"/>
    <lineage>
        <taxon>unclassified sequences</taxon>
        <taxon>metagenomes</taxon>
        <taxon>ecological metagenomes</taxon>
    </lineage>
</organism>
<protein>
    <submittedName>
        <fullName evidence="1">Uncharacterized protein</fullName>
    </submittedName>
</protein>
<proteinExistence type="predicted"/>
<evidence type="ECO:0000313" key="1">
    <source>
        <dbReference type="EMBL" id="KKN73364.1"/>
    </source>
</evidence>
<gene>
    <name evidence="1" type="ORF">LCGC14_0401770</name>
</gene>